<keyword evidence="4" id="KW-0949">S-adenosyl-L-methionine</keyword>
<dbReference type="RefSeq" id="WP_185787345.1">
    <property type="nucleotide sequence ID" value="NZ_JACLCP010000001.1"/>
</dbReference>
<dbReference type="GO" id="GO:0008170">
    <property type="term" value="F:N-methyltransferase activity"/>
    <property type="evidence" value="ECO:0007669"/>
    <property type="project" value="UniProtKB-ARBA"/>
</dbReference>
<keyword evidence="7" id="KW-1185">Reference proteome</keyword>
<gene>
    <name evidence="6" type="ORF">H7F21_00830</name>
</gene>
<dbReference type="PANTHER" id="PTHR45875:SF1">
    <property type="entry name" value="METHYLTRANSFERASE N6AMT1"/>
    <property type="match status" value="1"/>
</dbReference>
<evidence type="ECO:0000256" key="3">
    <source>
        <dbReference type="ARBA" id="ARBA00022679"/>
    </source>
</evidence>
<evidence type="ECO:0000313" key="6">
    <source>
        <dbReference type="EMBL" id="MBC2843622.1"/>
    </source>
</evidence>
<dbReference type="Proteomes" id="UP000533900">
    <property type="component" value="Unassembled WGS sequence"/>
</dbReference>
<accession>A0A842IK05</accession>
<dbReference type="GO" id="GO:0003676">
    <property type="term" value="F:nucleic acid binding"/>
    <property type="evidence" value="ECO:0007669"/>
    <property type="project" value="InterPro"/>
</dbReference>
<dbReference type="PANTHER" id="PTHR45875">
    <property type="entry name" value="METHYLTRANSFERASE N6AMT1"/>
    <property type="match status" value="1"/>
</dbReference>
<dbReference type="EMBL" id="JACLCP010000001">
    <property type="protein sequence ID" value="MBC2843622.1"/>
    <property type="molecule type" value="Genomic_DNA"/>
</dbReference>
<proteinExistence type="inferred from homology"/>
<dbReference type="InterPro" id="IPR029063">
    <property type="entry name" value="SAM-dependent_MTases_sf"/>
</dbReference>
<reference evidence="6" key="1">
    <citation type="submission" date="2020-08" db="EMBL/GenBank/DDBJ databases">
        <title>Winogradskyella ouciana sp. nov., isolated from the hadal seawater of the Mariana Trench.</title>
        <authorList>
            <person name="He X."/>
        </authorList>
    </citation>
    <scope>NUCLEOTIDE SEQUENCE [LARGE SCALE GENOMIC DNA]</scope>
    <source>
        <strain evidence="6">KCTC 52348</strain>
    </source>
</reference>
<feature type="domain" description="Methyltransferase small" evidence="5">
    <location>
        <begin position="49"/>
        <end position="138"/>
    </location>
</feature>
<dbReference type="GO" id="GO:0035657">
    <property type="term" value="C:eRF1 methyltransferase complex"/>
    <property type="evidence" value="ECO:0007669"/>
    <property type="project" value="TreeGrafter"/>
</dbReference>
<keyword evidence="3 6" id="KW-0808">Transferase</keyword>
<dbReference type="GO" id="GO:0008757">
    <property type="term" value="F:S-adenosylmethionine-dependent methyltransferase activity"/>
    <property type="evidence" value="ECO:0007669"/>
    <property type="project" value="TreeGrafter"/>
</dbReference>
<dbReference type="SUPFAM" id="SSF53335">
    <property type="entry name" value="S-adenosyl-L-methionine-dependent methyltransferases"/>
    <property type="match status" value="1"/>
</dbReference>
<evidence type="ECO:0000256" key="2">
    <source>
        <dbReference type="ARBA" id="ARBA00022603"/>
    </source>
</evidence>
<evidence type="ECO:0000256" key="4">
    <source>
        <dbReference type="ARBA" id="ARBA00022691"/>
    </source>
</evidence>
<organism evidence="6 7">
    <name type="scientific">Winogradskyella flava</name>
    <dbReference type="NCBI Taxonomy" id="1884876"/>
    <lineage>
        <taxon>Bacteria</taxon>
        <taxon>Pseudomonadati</taxon>
        <taxon>Bacteroidota</taxon>
        <taxon>Flavobacteriia</taxon>
        <taxon>Flavobacteriales</taxon>
        <taxon>Flavobacteriaceae</taxon>
        <taxon>Winogradskyella</taxon>
    </lineage>
</organism>
<dbReference type="Gene3D" id="3.40.50.150">
    <property type="entry name" value="Vaccinia Virus protein VP39"/>
    <property type="match status" value="1"/>
</dbReference>
<keyword evidence="2 6" id="KW-0489">Methyltransferase</keyword>
<name>A0A842IK05_9FLAO</name>
<dbReference type="GO" id="GO:0032259">
    <property type="term" value="P:methylation"/>
    <property type="evidence" value="ECO:0007669"/>
    <property type="project" value="UniProtKB-KW"/>
</dbReference>
<evidence type="ECO:0000313" key="7">
    <source>
        <dbReference type="Proteomes" id="UP000533900"/>
    </source>
</evidence>
<comment type="caution">
    <text evidence="6">The sequence shown here is derived from an EMBL/GenBank/DDBJ whole genome shotgun (WGS) entry which is preliminary data.</text>
</comment>
<evidence type="ECO:0000259" key="5">
    <source>
        <dbReference type="Pfam" id="PF05175"/>
    </source>
</evidence>
<dbReference type="Pfam" id="PF05175">
    <property type="entry name" value="MTS"/>
    <property type="match status" value="1"/>
</dbReference>
<dbReference type="CDD" id="cd02440">
    <property type="entry name" value="AdoMet_MTases"/>
    <property type="match status" value="1"/>
</dbReference>
<dbReference type="InterPro" id="IPR002052">
    <property type="entry name" value="DNA_methylase_N6_adenine_CS"/>
</dbReference>
<comment type="similarity">
    <text evidence="1">Belongs to the eukaryotic/archaeal PrmC-related family.</text>
</comment>
<sequence length="219" mass="25547">MIRKILKKLTHPFLKYGTGKYFSKPRPYNYESIEVMVMPEVFPPHYTLSTKILLDYIKPLNLKDKTVLELGCGSGIIGLFAASKGAEVIASDINEVAIKTLKQSASKNKLDITIIKSDLFEQIFKDDFDYVIINPPYYPKTPKSVKERAWFCGENFEYFKILFKQLSMRKDHYILMILSQDCDIDKIRTIATHNNLEFILEQERMALAERNFIFRINKK</sequence>
<evidence type="ECO:0000256" key="1">
    <source>
        <dbReference type="ARBA" id="ARBA00006149"/>
    </source>
</evidence>
<protein>
    <submittedName>
        <fullName evidence="6">Methyltransferase</fullName>
    </submittedName>
</protein>
<dbReference type="InterPro" id="IPR052190">
    <property type="entry name" value="Euk-Arch_PrmC-MTase"/>
</dbReference>
<dbReference type="PROSITE" id="PS00092">
    <property type="entry name" value="N6_MTASE"/>
    <property type="match status" value="1"/>
</dbReference>
<dbReference type="InterPro" id="IPR007848">
    <property type="entry name" value="Small_mtfrase_dom"/>
</dbReference>
<dbReference type="AlphaFoldDB" id="A0A842IK05"/>
<dbReference type="GO" id="GO:0008276">
    <property type="term" value="F:protein methyltransferase activity"/>
    <property type="evidence" value="ECO:0007669"/>
    <property type="project" value="TreeGrafter"/>
</dbReference>